<gene>
    <name evidence="11" type="ORF">Pcinc_026900</name>
</gene>
<evidence type="ECO:0000256" key="7">
    <source>
        <dbReference type="ARBA" id="ARBA00022884"/>
    </source>
</evidence>
<organism evidence="11 12">
    <name type="scientific">Petrolisthes cinctipes</name>
    <name type="common">Flat porcelain crab</name>
    <dbReference type="NCBI Taxonomy" id="88211"/>
    <lineage>
        <taxon>Eukaryota</taxon>
        <taxon>Metazoa</taxon>
        <taxon>Ecdysozoa</taxon>
        <taxon>Arthropoda</taxon>
        <taxon>Crustacea</taxon>
        <taxon>Multicrustacea</taxon>
        <taxon>Malacostraca</taxon>
        <taxon>Eumalacostraca</taxon>
        <taxon>Eucarida</taxon>
        <taxon>Decapoda</taxon>
        <taxon>Pleocyemata</taxon>
        <taxon>Anomura</taxon>
        <taxon>Galatheoidea</taxon>
        <taxon>Porcellanidae</taxon>
        <taxon>Petrolisthes</taxon>
    </lineage>
</organism>
<sequence length="1061" mass="113695">MIIHSENVNMSSTNSAEISGSPSPAPSSVGNNAPKYGTLVPNRVFVGGISASTTEQDLLELFSKYGSVKATKIINDRAGVSKGYGFVTFETEEEARRLTQEADNIMLKDRKLNIAPAIKKQVSDVGYIKTYSPRVIENSGGSVVGSGGTVFFSSGASYPGYGNTIPMLAAAAAAPTEYHHTTFPQAPQAPPAPSTPSGYPTIMYAHQPLYYPQHQYQYQPAQQQGVGVQQWGTPQWRWLTPGAYAQQPAVPISNIPECGPQVCPADRSSSVPEDLTITTTTTTATTTTTTTITTSNSTTTTTKGSPPSTTTPTNTTEPCPSSTSPSTTSTATTTTTTTVCPTLKTISTTTTTTTTTTTNTTKTNIMATANTKTVVAASHPVDSSVGLGIQPLTEQASKITTTTTTTTAAATTRPTVPPLVTNKSATNTIWADNNNNTIEGSKVGGAGSNGHPTSNHFNNTKTTCTPTKTVTSTFHTNTHSNTNGMLKENGAQTIHKNGALRRLEENGYQMMPQELAYNNKLRKQDVGKTGVGIGPMGQQSQGNIKCHSEWTSGNSHGVRQLKEDKQQQIPRYQMEWNNGNHLGSGPGAWNGWQPESSVKTMGKEGWRNHPGHTSYYPHYNGTMTYPYGSAVPLQTSPLVISPSWNSHGWPLTLPPSSQTAHGLTAGPGTNNTTPNTHHPPNITNTMWQPPMTVSSNNSSPPYIGVPIQSSLTPITPIVAETLPKKVFQTHHTPVAGMRDTTTCPKTVTTTTNTTFTTPSNKTITSSSSTPSQVMHAPPPNPYHPPYPGSGMDQTGYGYINQQHLVIMPYYQYGGMLTPYCQWPTPVMMQWPVTQHLPSTTTLQCTPTQTTVTSPKALGNSLPHAVLTFTTQSPRYATYASPQIKSTNLREGLQSPSYSNNSSPHPPPIPIRGSHLYFNRRSSYNGQPVQMAPCHCSPTTTTVRNGEQSQQHKNGKPPSYPGRVTPVVSSVSPNKLSSAAPVSPIKISSVQKVASSPYHFPITQIESTIDNSGMMRQFTDSSPEAGIQPWQQVPNGSCSNMLMTPPPTPIEENNDTLILNGT</sequence>
<dbReference type="GO" id="GO:0051321">
    <property type="term" value="P:meiotic cell cycle"/>
    <property type="evidence" value="ECO:0007669"/>
    <property type="project" value="UniProtKB-ARBA"/>
</dbReference>
<evidence type="ECO:0000256" key="8">
    <source>
        <dbReference type="PROSITE-ProRule" id="PRU00176"/>
    </source>
</evidence>
<dbReference type="InterPro" id="IPR012677">
    <property type="entry name" value="Nucleotide-bd_a/b_plait_sf"/>
</dbReference>
<dbReference type="Gene3D" id="3.30.70.330">
    <property type="match status" value="1"/>
</dbReference>
<dbReference type="PANTHER" id="PTHR11176">
    <property type="entry name" value="BOULE-RELATED"/>
    <property type="match status" value="1"/>
</dbReference>
<keyword evidence="2" id="KW-0217">Developmental protein</keyword>
<keyword evidence="12" id="KW-1185">Reference proteome</keyword>
<dbReference type="SMART" id="SM00360">
    <property type="entry name" value="RRM"/>
    <property type="match status" value="1"/>
</dbReference>
<dbReference type="InterPro" id="IPR000504">
    <property type="entry name" value="RRM_dom"/>
</dbReference>
<accession>A0AAE1F604</accession>
<dbReference type="GO" id="GO:0003730">
    <property type="term" value="F:mRNA 3'-UTR binding"/>
    <property type="evidence" value="ECO:0007669"/>
    <property type="project" value="TreeGrafter"/>
</dbReference>
<dbReference type="GO" id="GO:0030154">
    <property type="term" value="P:cell differentiation"/>
    <property type="evidence" value="ECO:0007669"/>
    <property type="project" value="UniProtKB-KW"/>
</dbReference>
<evidence type="ECO:0000313" key="11">
    <source>
        <dbReference type="EMBL" id="KAK3867656.1"/>
    </source>
</evidence>
<feature type="region of interest" description="Disordered" evidence="9">
    <location>
        <begin position="1"/>
        <end position="32"/>
    </location>
</feature>
<dbReference type="GO" id="GO:0005737">
    <property type="term" value="C:cytoplasm"/>
    <property type="evidence" value="ECO:0007669"/>
    <property type="project" value="UniProtKB-SubCell"/>
</dbReference>
<feature type="region of interest" description="Disordered" evidence="9">
    <location>
        <begin position="751"/>
        <end position="776"/>
    </location>
</feature>
<evidence type="ECO:0000259" key="10">
    <source>
        <dbReference type="PROSITE" id="PS50102"/>
    </source>
</evidence>
<evidence type="ECO:0000256" key="4">
    <source>
        <dbReference type="ARBA" id="ARBA00022782"/>
    </source>
</evidence>
<reference evidence="11" key="1">
    <citation type="submission" date="2023-10" db="EMBL/GenBank/DDBJ databases">
        <title>Genome assemblies of two species of porcelain crab, Petrolisthes cinctipes and Petrolisthes manimaculis (Anomura: Porcellanidae).</title>
        <authorList>
            <person name="Angst P."/>
        </authorList>
    </citation>
    <scope>NUCLEOTIDE SEQUENCE</scope>
    <source>
        <strain evidence="11">PB745_01</strain>
        <tissue evidence="11">Gill</tissue>
    </source>
</reference>
<dbReference type="PANTHER" id="PTHR11176:SF57">
    <property type="entry name" value="PROTEIN BOULE"/>
    <property type="match status" value="1"/>
</dbReference>
<dbReference type="FunFam" id="3.30.70.330:FF:000167">
    <property type="entry name" value="protein boule-like isoform X1"/>
    <property type="match status" value="1"/>
</dbReference>
<dbReference type="InterPro" id="IPR034988">
    <property type="entry name" value="DAZ_BOULE_RRM"/>
</dbReference>
<feature type="region of interest" description="Disordered" evidence="9">
    <location>
        <begin position="890"/>
        <end position="913"/>
    </location>
</feature>
<keyword evidence="6" id="KW-0744">Spermatogenesis</keyword>
<keyword evidence="3" id="KW-0963">Cytoplasm</keyword>
<keyword evidence="7 8" id="KW-0694">RNA-binding</keyword>
<comment type="subcellular location">
    <subcellularLocation>
        <location evidence="1">Cytoplasm</location>
    </subcellularLocation>
</comment>
<feature type="domain" description="RRM" evidence="10">
    <location>
        <begin position="42"/>
        <end position="119"/>
    </location>
</feature>
<feature type="compositionally biased region" description="Polar residues" evidence="9">
    <location>
        <begin position="1"/>
        <end position="18"/>
    </location>
</feature>
<dbReference type="InterPro" id="IPR035979">
    <property type="entry name" value="RBD_domain_sf"/>
</dbReference>
<name>A0AAE1F604_PETCI</name>
<keyword evidence="5" id="KW-0810">Translation regulation</keyword>
<dbReference type="GO" id="GO:0045948">
    <property type="term" value="P:positive regulation of translational initiation"/>
    <property type="evidence" value="ECO:0007669"/>
    <property type="project" value="TreeGrafter"/>
</dbReference>
<dbReference type="Proteomes" id="UP001286313">
    <property type="component" value="Unassembled WGS sequence"/>
</dbReference>
<dbReference type="SUPFAM" id="SSF54928">
    <property type="entry name" value="RNA-binding domain, RBD"/>
    <property type="match status" value="1"/>
</dbReference>
<evidence type="ECO:0000256" key="3">
    <source>
        <dbReference type="ARBA" id="ARBA00022490"/>
    </source>
</evidence>
<keyword evidence="4" id="KW-0221">Differentiation</keyword>
<dbReference type="GO" id="GO:0070935">
    <property type="term" value="P:3'-UTR-mediated mRNA stabilization"/>
    <property type="evidence" value="ECO:0007669"/>
    <property type="project" value="TreeGrafter"/>
</dbReference>
<evidence type="ECO:0000256" key="6">
    <source>
        <dbReference type="ARBA" id="ARBA00022871"/>
    </source>
</evidence>
<feature type="region of interest" description="Disordered" evidence="9">
    <location>
        <begin position="936"/>
        <end position="964"/>
    </location>
</feature>
<evidence type="ECO:0000313" key="12">
    <source>
        <dbReference type="Proteomes" id="UP001286313"/>
    </source>
</evidence>
<evidence type="ECO:0000256" key="5">
    <source>
        <dbReference type="ARBA" id="ARBA00022845"/>
    </source>
</evidence>
<dbReference type="PROSITE" id="PS50102">
    <property type="entry name" value="RRM"/>
    <property type="match status" value="1"/>
</dbReference>
<feature type="compositionally biased region" description="Low complexity" evidence="9">
    <location>
        <begin position="19"/>
        <end position="32"/>
    </location>
</feature>
<protein>
    <recommendedName>
        <fullName evidence="10">RRM domain-containing protein</fullName>
    </recommendedName>
</protein>
<dbReference type="SMART" id="SM00361">
    <property type="entry name" value="RRM_1"/>
    <property type="match status" value="1"/>
</dbReference>
<dbReference type="GO" id="GO:0007283">
    <property type="term" value="P:spermatogenesis"/>
    <property type="evidence" value="ECO:0007669"/>
    <property type="project" value="UniProtKB-KW"/>
</dbReference>
<evidence type="ECO:0000256" key="2">
    <source>
        <dbReference type="ARBA" id="ARBA00022473"/>
    </source>
</evidence>
<dbReference type="CDD" id="cd12412">
    <property type="entry name" value="RRM_DAZL_BOULE"/>
    <property type="match status" value="1"/>
</dbReference>
<dbReference type="InterPro" id="IPR003954">
    <property type="entry name" value="RRM_euk-type"/>
</dbReference>
<comment type="caution">
    <text evidence="11">The sequence shown here is derived from an EMBL/GenBank/DDBJ whole genome shotgun (WGS) entry which is preliminary data.</text>
</comment>
<dbReference type="GO" id="GO:0008494">
    <property type="term" value="F:translation activator activity"/>
    <property type="evidence" value="ECO:0007669"/>
    <property type="project" value="TreeGrafter"/>
</dbReference>
<dbReference type="EMBL" id="JAWQEG010003159">
    <property type="protein sequence ID" value="KAK3867656.1"/>
    <property type="molecule type" value="Genomic_DNA"/>
</dbReference>
<feature type="region of interest" description="Disordered" evidence="9">
    <location>
        <begin position="288"/>
        <end position="334"/>
    </location>
</feature>
<dbReference type="Pfam" id="PF00076">
    <property type="entry name" value="RRM_1"/>
    <property type="match status" value="1"/>
</dbReference>
<dbReference type="AlphaFoldDB" id="A0AAE1F604"/>
<feature type="compositionally biased region" description="Low complexity" evidence="9">
    <location>
        <begin position="751"/>
        <end position="765"/>
    </location>
</feature>
<proteinExistence type="predicted"/>
<evidence type="ECO:0000256" key="1">
    <source>
        <dbReference type="ARBA" id="ARBA00004496"/>
    </source>
</evidence>
<evidence type="ECO:0000256" key="9">
    <source>
        <dbReference type="SAM" id="MobiDB-lite"/>
    </source>
</evidence>
<feature type="compositionally biased region" description="Polar residues" evidence="9">
    <location>
        <begin position="936"/>
        <end position="951"/>
    </location>
</feature>